<keyword evidence="1" id="KW-0812">Transmembrane</keyword>
<dbReference type="PANTHER" id="PTHR34290:SF2">
    <property type="entry name" value="OS04G0668800 PROTEIN"/>
    <property type="match status" value="1"/>
</dbReference>
<evidence type="ECO:0000313" key="2">
    <source>
        <dbReference type="EMBL" id="GGJ96100.1"/>
    </source>
</evidence>
<dbReference type="AlphaFoldDB" id="A0A917PX16"/>
<dbReference type="InterPro" id="IPR044691">
    <property type="entry name" value="DCC1_Trx"/>
</dbReference>
<keyword evidence="1" id="KW-0472">Membrane</keyword>
<evidence type="ECO:0008006" key="4">
    <source>
        <dbReference type="Google" id="ProtNLM"/>
    </source>
</evidence>
<dbReference type="Proteomes" id="UP000658382">
    <property type="component" value="Unassembled WGS sequence"/>
</dbReference>
<sequence>MDKHIVFFDAECPLCRTMKAVLKQLDWNNAILWHPVQEVRESVREQANCYKNMYDEIYMFTKDKQMLTGFNTIRKILVLLPPTLPLALLLYLPFAARIGNPAYRFVSKRRYQWFGRIPYNNQ</sequence>
<dbReference type="EMBL" id="BMNQ01000022">
    <property type="protein sequence ID" value="GGJ96100.1"/>
    <property type="molecule type" value="Genomic_DNA"/>
</dbReference>
<keyword evidence="1" id="KW-1133">Transmembrane helix</keyword>
<reference evidence="2" key="2">
    <citation type="submission" date="2020-09" db="EMBL/GenBank/DDBJ databases">
        <authorList>
            <person name="Sun Q."/>
            <person name="Ohkuma M."/>
        </authorList>
    </citation>
    <scope>NUCLEOTIDE SEQUENCE</scope>
    <source>
        <strain evidence="2">JCM 12580</strain>
    </source>
</reference>
<organism evidence="2 3">
    <name type="scientific">Lentibacillus kapialis</name>
    <dbReference type="NCBI Taxonomy" id="340214"/>
    <lineage>
        <taxon>Bacteria</taxon>
        <taxon>Bacillati</taxon>
        <taxon>Bacillota</taxon>
        <taxon>Bacilli</taxon>
        <taxon>Bacillales</taxon>
        <taxon>Bacillaceae</taxon>
        <taxon>Lentibacillus</taxon>
    </lineage>
</organism>
<dbReference type="PANTHER" id="PTHR34290">
    <property type="entry name" value="SI:CH73-390P7.2"/>
    <property type="match status" value="1"/>
</dbReference>
<dbReference type="Pfam" id="PF04134">
    <property type="entry name" value="DCC1-like"/>
    <property type="match status" value="1"/>
</dbReference>
<reference evidence="2" key="1">
    <citation type="journal article" date="2014" name="Int. J. Syst. Evol. Microbiol.">
        <title>Complete genome sequence of Corynebacterium casei LMG S-19264T (=DSM 44701T), isolated from a smear-ripened cheese.</title>
        <authorList>
            <consortium name="US DOE Joint Genome Institute (JGI-PGF)"/>
            <person name="Walter F."/>
            <person name="Albersmeier A."/>
            <person name="Kalinowski J."/>
            <person name="Ruckert C."/>
        </authorList>
    </citation>
    <scope>NUCLEOTIDE SEQUENCE</scope>
    <source>
        <strain evidence="2">JCM 12580</strain>
    </source>
</reference>
<keyword evidence="3" id="KW-1185">Reference proteome</keyword>
<gene>
    <name evidence="2" type="ORF">GCM10007063_18180</name>
</gene>
<dbReference type="GO" id="GO:0015035">
    <property type="term" value="F:protein-disulfide reductase activity"/>
    <property type="evidence" value="ECO:0007669"/>
    <property type="project" value="InterPro"/>
</dbReference>
<evidence type="ECO:0000256" key="1">
    <source>
        <dbReference type="SAM" id="Phobius"/>
    </source>
</evidence>
<dbReference type="RefSeq" id="WP_188632786.1">
    <property type="nucleotide sequence ID" value="NZ_BMNQ01000022.1"/>
</dbReference>
<proteinExistence type="predicted"/>
<dbReference type="InterPro" id="IPR007263">
    <property type="entry name" value="DCC1-like"/>
</dbReference>
<accession>A0A917PX16</accession>
<feature type="transmembrane region" description="Helical" evidence="1">
    <location>
        <begin position="76"/>
        <end position="96"/>
    </location>
</feature>
<name>A0A917PX16_9BACI</name>
<comment type="caution">
    <text evidence="2">The sequence shown here is derived from an EMBL/GenBank/DDBJ whole genome shotgun (WGS) entry which is preliminary data.</text>
</comment>
<evidence type="ECO:0000313" key="3">
    <source>
        <dbReference type="Proteomes" id="UP000658382"/>
    </source>
</evidence>
<protein>
    <recommendedName>
        <fullName evidence="4">DUF393 domain-containing protein</fullName>
    </recommendedName>
</protein>